<dbReference type="GO" id="GO:0004813">
    <property type="term" value="F:alanine-tRNA ligase activity"/>
    <property type="evidence" value="ECO:0007669"/>
    <property type="project" value="UniProtKB-EC"/>
</dbReference>
<dbReference type="PANTHER" id="PTHR11777">
    <property type="entry name" value="ALANYL-TRNA SYNTHETASE"/>
    <property type="match status" value="1"/>
</dbReference>
<dbReference type="InterPro" id="IPR018162">
    <property type="entry name" value="Ala-tRNA-ligase_IIc_anticod-bd"/>
</dbReference>
<dbReference type="SUPFAM" id="SSF55681">
    <property type="entry name" value="Class II aaRS and biotin synthetases"/>
    <property type="match status" value="1"/>
</dbReference>
<dbReference type="SMART" id="SM00863">
    <property type="entry name" value="tRNA_SAD"/>
    <property type="match status" value="1"/>
</dbReference>
<dbReference type="InterPro" id="IPR012947">
    <property type="entry name" value="tRNA_SAD"/>
</dbReference>
<feature type="domain" description="Alanyl-transfer RNA synthetases family profile" evidence="12">
    <location>
        <begin position="4"/>
        <end position="711"/>
    </location>
</feature>
<sequence length="879" mass="98313">MQNLGANEIRKRFLEFFESKGHYVGKSASLIPNNDKSLLLINSGMAPLKNYFSGVEVPPSKRMSTCQKCIRTGDIENVGKTARHGTFFEMMGNFSFGDYFKTEAITWAWEFITKQLQIPEDKLWVTVYLNDDEAYDYWVKEIGVPEERMVRLGKDDNFWEIGLGPCGPCSEIYFDRGEKFGCESPDCKPGCDCDRYLEFWNLVFTQFDRQEDGTYPELANKNIDTGMGLERMACIMQDVDNIFEIDTIKYIIEGIEELANVKYGKDSKNDVSIRIITDHMRAMSFLIADGVLPSNEGRGYVLRRLLRRAARHGKLLGIKEDFLYILFDRVKKVSGEAYPEIVEKESYVKKVIKIEEEKFNETLDQGVEILNSYIDELKENKEKVLSGEKAFKLYDTYGFPMDLTQEILEEQGFEIDEDGFQREMEAQRQRARADRGAMEDESWKEDPLSTLDESIASTFDGYENLNVCGNVTAIVKGDNVTNTICEGEKAIVVLNETAFYAEGGGQAGDKGTLENKDAIFEVVDTKKGANNTIKHIGFVKKGKINVNDKLESKVNKEIRMDCARNHTATHLLHEALKEVLGDHVNQAGSLVTPERLRFDVTHFEPISKEELKLVEEKVNIAILDALDINCEIMNIKDAKEKGAMALFGEKYGNEVRVVSMGNYSVELCGGTHLNNTSQVGLFKILSEGGVAAGVRRIEAITGKAVYEYLTKRDTVINDICIALKTKEDNLVQRAHTLVEENKSLTKELQDAKTKLNLQSVDALLDSKVDVSGVSLLCAKFEGIDMNSLKETADSLRDKVGSGVVVLSNVVDNKVNFVVTATNDVIEKGIHSGNIVREVAKIANGKGGGRPNMAQAGATDISKVDEALSYASEVIKGQIK</sequence>
<evidence type="ECO:0000256" key="7">
    <source>
        <dbReference type="ARBA" id="ARBA00022917"/>
    </source>
</evidence>
<feature type="binding site" evidence="11">
    <location>
        <position position="566"/>
    </location>
    <ligand>
        <name>Zn(2+)</name>
        <dbReference type="ChEBI" id="CHEBI:29105"/>
    </ligand>
</feature>
<dbReference type="PANTHER" id="PTHR11777:SF9">
    <property type="entry name" value="ALANINE--TRNA LIGASE, CYTOPLASMIC"/>
    <property type="match status" value="1"/>
</dbReference>
<evidence type="ECO:0000256" key="8">
    <source>
        <dbReference type="ARBA" id="ARBA00023146"/>
    </source>
</evidence>
<keyword evidence="11" id="KW-0479">Metal-binding</keyword>
<dbReference type="SUPFAM" id="SSF101353">
    <property type="entry name" value="Putative anticodon-binding domain of alanyl-tRNA synthetase (AlaRS)"/>
    <property type="match status" value="1"/>
</dbReference>
<keyword evidence="2 11" id="KW-0820">tRNA-binding</keyword>
<dbReference type="InterPro" id="IPR018163">
    <property type="entry name" value="Thr/Ala-tRNA-synth_IIc_edit"/>
</dbReference>
<dbReference type="Gene3D" id="3.30.930.10">
    <property type="entry name" value="Bira Bifunctional Protein, Domain 2"/>
    <property type="match status" value="1"/>
</dbReference>
<gene>
    <name evidence="13" type="primary">alaS_2</name>
    <name evidence="11" type="synonym">alaS</name>
    <name evidence="13" type="ORF">TPELB_27940</name>
</gene>
<evidence type="ECO:0000256" key="6">
    <source>
        <dbReference type="ARBA" id="ARBA00022884"/>
    </source>
</evidence>
<dbReference type="Pfam" id="PF01411">
    <property type="entry name" value="tRNA-synt_2c"/>
    <property type="match status" value="1"/>
</dbReference>
<feature type="binding site" evidence="11">
    <location>
        <position position="570"/>
    </location>
    <ligand>
        <name>Zn(2+)</name>
        <dbReference type="ChEBI" id="CHEBI:29105"/>
    </ligand>
</feature>
<dbReference type="Gene3D" id="6.10.250.550">
    <property type="match status" value="1"/>
</dbReference>
<keyword evidence="14" id="KW-1185">Reference proteome</keyword>
<keyword evidence="3 11" id="KW-0436">Ligase</keyword>
<keyword evidence="8 11" id="KW-0030">Aminoacyl-tRNA synthetase</keyword>
<organism evidence="13 14">
    <name type="scientific">Terrisporobacter petrolearius</name>
    <dbReference type="NCBI Taxonomy" id="1460447"/>
    <lineage>
        <taxon>Bacteria</taxon>
        <taxon>Bacillati</taxon>
        <taxon>Bacillota</taxon>
        <taxon>Clostridia</taxon>
        <taxon>Peptostreptococcales</taxon>
        <taxon>Peptostreptococcaceae</taxon>
        <taxon>Terrisporobacter</taxon>
    </lineage>
</organism>
<feature type="binding site" evidence="11">
    <location>
        <position position="672"/>
    </location>
    <ligand>
        <name>Zn(2+)</name>
        <dbReference type="ChEBI" id="CHEBI:29105"/>
    </ligand>
</feature>
<dbReference type="SUPFAM" id="SSF55186">
    <property type="entry name" value="ThrRS/AlaRS common domain"/>
    <property type="match status" value="1"/>
</dbReference>
<evidence type="ECO:0000256" key="3">
    <source>
        <dbReference type="ARBA" id="ARBA00022598"/>
    </source>
</evidence>
<evidence type="ECO:0000256" key="10">
    <source>
        <dbReference type="ARBA" id="ARBA00048300"/>
    </source>
</evidence>
<dbReference type="InterPro" id="IPR045864">
    <property type="entry name" value="aa-tRNA-synth_II/BPL/LPL"/>
</dbReference>
<keyword evidence="11" id="KW-0963">Cytoplasm</keyword>
<evidence type="ECO:0000256" key="5">
    <source>
        <dbReference type="ARBA" id="ARBA00022840"/>
    </source>
</evidence>
<evidence type="ECO:0000256" key="4">
    <source>
        <dbReference type="ARBA" id="ARBA00022741"/>
    </source>
</evidence>
<evidence type="ECO:0000256" key="11">
    <source>
        <dbReference type="HAMAP-Rule" id="MF_00036"/>
    </source>
</evidence>
<evidence type="ECO:0000313" key="13">
    <source>
        <dbReference type="EMBL" id="XAM42481.1"/>
    </source>
</evidence>
<keyword evidence="7 11" id="KW-0648">Protein biosynthesis</keyword>
<keyword evidence="5 11" id="KW-0067">ATP-binding</keyword>
<comment type="subcellular location">
    <subcellularLocation>
        <location evidence="11">Cytoplasm</location>
    </subcellularLocation>
</comment>
<dbReference type="Pfam" id="PF02272">
    <property type="entry name" value="DHHA1"/>
    <property type="match status" value="1"/>
</dbReference>
<dbReference type="InterPro" id="IPR009000">
    <property type="entry name" value="Transl_B-barrel_sf"/>
</dbReference>
<dbReference type="InterPro" id="IPR018164">
    <property type="entry name" value="Ala-tRNA-synth_IIc_N"/>
</dbReference>
<keyword evidence="4 11" id="KW-0547">Nucleotide-binding</keyword>
<dbReference type="Pfam" id="PF07973">
    <property type="entry name" value="tRNA_SAD"/>
    <property type="match status" value="1"/>
</dbReference>
<protein>
    <recommendedName>
        <fullName evidence="11">Alanine--tRNA ligase</fullName>
        <ecNumber evidence="11">6.1.1.7</ecNumber>
    </recommendedName>
    <alternativeName>
        <fullName evidence="11">Alanyl-tRNA synthetase</fullName>
        <shortName evidence="11">AlaRS</shortName>
    </alternativeName>
</protein>
<dbReference type="CDD" id="cd00673">
    <property type="entry name" value="AlaRS_core"/>
    <property type="match status" value="1"/>
</dbReference>
<evidence type="ECO:0000256" key="2">
    <source>
        <dbReference type="ARBA" id="ARBA00022555"/>
    </source>
</evidence>
<keyword evidence="6 11" id="KW-0694">RNA-binding</keyword>
<dbReference type="HAMAP" id="MF_00036_B">
    <property type="entry name" value="Ala_tRNA_synth_B"/>
    <property type="match status" value="1"/>
</dbReference>
<dbReference type="PROSITE" id="PS50860">
    <property type="entry name" value="AA_TRNA_LIGASE_II_ALA"/>
    <property type="match status" value="1"/>
</dbReference>
<accession>A0ABZ3FH02</accession>
<evidence type="ECO:0000256" key="9">
    <source>
        <dbReference type="ARBA" id="ARBA00024779"/>
    </source>
</evidence>
<comment type="function">
    <text evidence="9 11">Catalyzes the attachment of alanine to tRNA(Ala) in a two-step reaction: alanine is first activated by ATP to form Ala-AMP and then transferred to the acceptor end of tRNA(Ala). Also edits incorrectly charged Ser-tRNA(Ala) and Gly-tRNA(Ala) via its editing domain.</text>
</comment>
<comment type="catalytic activity">
    <reaction evidence="10 11">
        <text>tRNA(Ala) + L-alanine + ATP = L-alanyl-tRNA(Ala) + AMP + diphosphate</text>
        <dbReference type="Rhea" id="RHEA:12540"/>
        <dbReference type="Rhea" id="RHEA-COMP:9657"/>
        <dbReference type="Rhea" id="RHEA-COMP:9923"/>
        <dbReference type="ChEBI" id="CHEBI:30616"/>
        <dbReference type="ChEBI" id="CHEBI:33019"/>
        <dbReference type="ChEBI" id="CHEBI:57972"/>
        <dbReference type="ChEBI" id="CHEBI:78442"/>
        <dbReference type="ChEBI" id="CHEBI:78497"/>
        <dbReference type="ChEBI" id="CHEBI:456215"/>
        <dbReference type="EC" id="6.1.1.7"/>
    </reaction>
</comment>
<dbReference type="Gene3D" id="3.30.54.20">
    <property type="match status" value="1"/>
</dbReference>
<dbReference type="SUPFAM" id="SSF50447">
    <property type="entry name" value="Translation proteins"/>
    <property type="match status" value="1"/>
</dbReference>
<name>A0ABZ3FH02_9FIRM</name>
<proteinExistence type="inferred from homology"/>
<feature type="binding site" evidence="11">
    <location>
        <position position="668"/>
    </location>
    <ligand>
        <name>Zn(2+)</name>
        <dbReference type="ChEBI" id="CHEBI:29105"/>
    </ligand>
</feature>
<dbReference type="PRINTS" id="PR00980">
    <property type="entry name" value="TRNASYNTHALA"/>
</dbReference>
<dbReference type="Gene3D" id="2.40.30.130">
    <property type="match status" value="1"/>
</dbReference>
<comment type="domain">
    <text evidence="11">Consists of three domains; the N-terminal catalytic domain, the editing domain and the C-terminal C-Ala domain. The editing domain removes incorrectly charged amino acids, while the C-Ala domain, along with tRNA(Ala), serves as a bridge to cooperatively bring together the editing and aminoacylation centers thus stimulating deacylation of misacylated tRNAs.</text>
</comment>
<dbReference type="Proteomes" id="UP001477947">
    <property type="component" value="Chromosome"/>
</dbReference>
<dbReference type="Gene3D" id="3.10.310.40">
    <property type="match status" value="1"/>
</dbReference>
<evidence type="ECO:0000256" key="1">
    <source>
        <dbReference type="ARBA" id="ARBA00008226"/>
    </source>
</evidence>
<dbReference type="NCBIfam" id="TIGR00344">
    <property type="entry name" value="alaS"/>
    <property type="match status" value="1"/>
</dbReference>
<dbReference type="InterPro" id="IPR018165">
    <property type="entry name" value="Ala-tRNA-synth_IIc_core"/>
</dbReference>
<dbReference type="InterPro" id="IPR003156">
    <property type="entry name" value="DHHA1_dom"/>
</dbReference>
<dbReference type="Gene3D" id="3.30.980.10">
    <property type="entry name" value="Threonyl-trna Synthetase, Chain A, domain 2"/>
    <property type="match status" value="1"/>
</dbReference>
<dbReference type="RefSeq" id="WP_343337722.1">
    <property type="nucleotide sequence ID" value="NZ_CP154622.1"/>
</dbReference>
<evidence type="ECO:0000259" key="12">
    <source>
        <dbReference type="PROSITE" id="PS50860"/>
    </source>
</evidence>
<evidence type="ECO:0000313" key="14">
    <source>
        <dbReference type="Proteomes" id="UP001477947"/>
    </source>
</evidence>
<dbReference type="EMBL" id="CP154622">
    <property type="protein sequence ID" value="XAM42481.1"/>
    <property type="molecule type" value="Genomic_DNA"/>
</dbReference>
<dbReference type="InterPro" id="IPR050058">
    <property type="entry name" value="Ala-tRNA_ligase"/>
</dbReference>
<comment type="similarity">
    <text evidence="1 11">Belongs to the class-II aminoacyl-tRNA synthetase family.</text>
</comment>
<keyword evidence="11" id="KW-0862">Zinc</keyword>
<reference evidence="13 14" key="1">
    <citation type="submission" date="2024-04" db="EMBL/GenBank/DDBJ databases">
        <title>Isolation and characterization of novel acetogenic strains of the genera Terrisporobacter and Acetoanaerobium.</title>
        <authorList>
            <person name="Boeer T."/>
            <person name="Schueler M.A."/>
            <person name="Lueschen A."/>
            <person name="Eysell L."/>
            <person name="Droege J."/>
            <person name="Heinemann M."/>
            <person name="Engelhardt L."/>
            <person name="Basen M."/>
            <person name="Daniel R."/>
        </authorList>
    </citation>
    <scope>NUCLEOTIDE SEQUENCE [LARGE SCALE GENOMIC DNA]</scope>
    <source>
        <strain evidence="13 14">ELB</strain>
    </source>
</reference>
<comment type="cofactor">
    <cofactor evidence="11">
        <name>Zn(2+)</name>
        <dbReference type="ChEBI" id="CHEBI:29105"/>
    </cofactor>
    <text evidence="11">Binds 1 zinc ion per subunit.</text>
</comment>
<dbReference type="InterPro" id="IPR023033">
    <property type="entry name" value="Ala_tRNA_ligase_euk/bac"/>
</dbReference>
<dbReference type="InterPro" id="IPR002318">
    <property type="entry name" value="Ala-tRNA-lgiase_IIc"/>
</dbReference>
<dbReference type="EC" id="6.1.1.7" evidence="11"/>